<accession>A0ABT3RXG7</accession>
<feature type="chain" id="PRO_5046625539" description="NIPSNAP protein" evidence="1">
    <location>
        <begin position="20"/>
        <end position="257"/>
    </location>
</feature>
<evidence type="ECO:0000313" key="2">
    <source>
        <dbReference type="EMBL" id="MCX2746053.1"/>
    </source>
</evidence>
<evidence type="ECO:0008006" key="4">
    <source>
        <dbReference type="Google" id="ProtNLM"/>
    </source>
</evidence>
<name>A0ABT3RXG7_9BACT</name>
<comment type="caution">
    <text evidence="2">The sequence shown here is derived from an EMBL/GenBank/DDBJ whole genome shotgun (WGS) entry which is preliminary data.</text>
</comment>
<evidence type="ECO:0000313" key="3">
    <source>
        <dbReference type="Proteomes" id="UP001209885"/>
    </source>
</evidence>
<proteinExistence type="predicted"/>
<reference evidence="2 3" key="1">
    <citation type="submission" date="2022-11" db="EMBL/GenBank/DDBJ databases">
        <title>The characterization of three novel Bacteroidetes species and genomic analysis of their roles in tidal elemental geochemical cycles.</title>
        <authorList>
            <person name="Ma K."/>
        </authorList>
    </citation>
    <scope>NUCLEOTIDE SEQUENCE [LARGE SCALE GENOMIC DNA]</scope>
    <source>
        <strain evidence="2 3">M17</strain>
    </source>
</reference>
<dbReference type="RefSeq" id="WP_266058725.1">
    <property type="nucleotide sequence ID" value="NZ_JAPFQN010000013.1"/>
</dbReference>
<sequence length="257" mass="30827">MKKLSILFMAFAMFIQVNAQEEKKPVIKQMLLTPHPEKIMEFRKNLAEHNQKFHPKGKYDVTVYEIETGKDAGKYIWAMRTDSYDDLENSPSGADHKAHWDSKVVSTLKTHPQVALWRLQLDRSSFVKQFDHKYVRVRFFDFKEIDEAYKHFNDMQRKFSAVQNKFSIRNEGYYTSAFTYDNFHVAIVNFKEKLDRDQSWNWDAFTEKYKEMFGEELNEETSKKYEETIKEMKMELWKFDEELSTQSPTIMVVKNQK</sequence>
<organism evidence="2 3">
    <name type="scientific">Mangrovivirga halotolerans</name>
    <dbReference type="NCBI Taxonomy" id="2993936"/>
    <lineage>
        <taxon>Bacteria</taxon>
        <taxon>Pseudomonadati</taxon>
        <taxon>Bacteroidota</taxon>
        <taxon>Cytophagia</taxon>
        <taxon>Cytophagales</taxon>
        <taxon>Mangrovivirgaceae</taxon>
        <taxon>Mangrovivirga</taxon>
    </lineage>
</organism>
<feature type="signal peptide" evidence="1">
    <location>
        <begin position="1"/>
        <end position="19"/>
    </location>
</feature>
<keyword evidence="3" id="KW-1185">Reference proteome</keyword>
<dbReference type="EMBL" id="JAPFQN010000013">
    <property type="protein sequence ID" value="MCX2746053.1"/>
    <property type="molecule type" value="Genomic_DNA"/>
</dbReference>
<evidence type="ECO:0000256" key="1">
    <source>
        <dbReference type="SAM" id="SignalP"/>
    </source>
</evidence>
<gene>
    <name evidence="2" type="ORF">OO013_19390</name>
</gene>
<keyword evidence="1" id="KW-0732">Signal</keyword>
<protein>
    <recommendedName>
        <fullName evidence="4">NIPSNAP protein</fullName>
    </recommendedName>
</protein>
<dbReference type="Proteomes" id="UP001209885">
    <property type="component" value="Unassembled WGS sequence"/>
</dbReference>